<keyword evidence="3" id="KW-0813">Transport</keyword>
<dbReference type="InterPro" id="IPR045242">
    <property type="entry name" value="Syntaxin"/>
</dbReference>
<dbReference type="STRING" id="630390.A0A180G4C9"/>
<keyword evidence="4 11" id="KW-0812">Transmembrane</keyword>
<dbReference type="Gene3D" id="1.20.58.70">
    <property type="match status" value="1"/>
</dbReference>
<gene>
    <name evidence="13" type="ORF">PTTG_01402</name>
</gene>
<evidence type="ECO:0000256" key="5">
    <source>
        <dbReference type="ARBA" id="ARBA00022927"/>
    </source>
</evidence>
<dbReference type="SMART" id="SM00397">
    <property type="entry name" value="t_SNARE"/>
    <property type="match status" value="1"/>
</dbReference>
<feature type="compositionally biased region" description="Low complexity" evidence="10">
    <location>
        <begin position="360"/>
        <end position="373"/>
    </location>
</feature>
<dbReference type="InterPro" id="IPR000727">
    <property type="entry name" value="T_SNARE_dom"/>
</dbReference>
<dbReference type="GO" id="GO:0000149">
    <property type="term" value="F:SNARE binding"/>
    <property type="evidence" value="ECO:0007669"/>
    <property type="project" value="TreeGrafter"/>
</dbReference>
<protein>
    <submittedName>
        <fullName evidence="14">t-SNARE coiled-coil homology domain-containing protein</fullName>
    </submittedName>
</protein>
<reference evidence="13" key="2">
    <citation type="submission" date="2016-05" db="EMBL/GenBank/DDBJ databases">
        <title>Comparative analysis highlights variable genome content of wheat rusts and divergence of the mating loci.</title>
        <authorList>
            <person name="Cuomo C.A."/>
            <person name="Bakkeren G."/>
            <person name="Szabo L."/>
            <person name="Khalil H."/>
            <person name="Joly D."/>
            <person name="Goldberg J."/>
            <person name="Young S."/>
            <person name="Zeng Q."/>
            <person name="Fellers J."/>
        </authorList>
    </citation>
    <scope>NUCLEOTIDE SEQUENCE [LARGE SCALE GENOMIC DNA]</scope>
    <source>
        <strain evidence="13">1-1 BBBD Race 1</strain>
    </source>
</reference>
<evidence type="ECO:0000256" key="10">
    <source>
        <dbReference type="SAM" id="MobiDB-lite"/>
    </source>
</evidence>
<dbReference type="Pfam" id="PF05739">
    <property type="entry name" value="SNARE"/>
    <property type="match status" value="1"/>
</dbReference>
<dbReference type="VEuPathDB" id="FungiDB:PTTG_01402"/>
<dbReference type="SUPFAM" id="SSF47661">
    <property type="entry name" value="t-snare proteins"/>
    <property type="match status" value="1"/>
</dbReference>
<evidence type="ECO:0000256" key="8">
    <source>
        <dbReference type="ARBA" id="ARBA00023054"/>
    </source>
</evidence>
<dbReference type="GO" id="GO:0006906">
    <property type="term" value="P:vesicle fusion"/>
    <property type="evidence" value="ECO:0007669"/>
    <property type="project" value="TreeGrafter"/>
</dbReference>
<dbReference type="EnsemblFungi" id="PTTG_01402-t43_1">
    <property type="protein sequence ID" value="PTTG_01402-t43_1-p1"/>
    <property type="gene ID" value="PTTG_01402"/>
</dbReference>
<dbReference type="EMBL" id="ADAS02000876">
    <property type="protein sequence ID" value="OAV86703.1"/>
    <property type="molecule type" value="Genomic_DNA"/>
</dbReference>
<evidence type="ECO:0000259" key="12">
    <source>
        <dbReference type="PROSITE" id="PS50192"/>
    </source>
</evidence>
<evidence type="ECO:0000256" key="4">
    <source>
        <dbReference type="ARBA" id="ARBA00022692"/>
    </source>
</evidence>
<evidence type="ECO:0000256" key="1">
    <source>
        <dbReference type="ARBA" id="ARBA00004409"/>
    </source>
</evidence>
<comment type="similarity">
    <text evidence="2">Belongs to the syntaxin family.</text>
</comment>
<reference evidence="14" key="4">
    <citation type="submission" date="2025-05" db="UniProtKB">
        <authorList>
            <consortium name="EnsemblFungi"/>
        </authorList>
    </citation>
    <scope>IDENTIFICATION</scope>
    <source>
        <strain evidence="14">isolate 1-1 / race 1 (BBBD)</strain>
    </source>
</reference>
<evidence type="ECO:0000313" key="15">
    <source>
        <dbReference type="Proteomes" id="UP000005240"/>
    </source>
</evidence>
<evidence type="ECO:0000256" key="7">
    <source>
        <dbReference type="ARBA" id="ARBA00023034"/>
    </source>
</evidence>
<feature type="domain" description="T-SNARE coiled-coil homology" evidence="12">
    <location>
        <begin position="259"/>
        <end position="321"/>
    </location>
</feature>
<feature type="compositionally biased region" description="Polar residues" evidence="10">
    <location>
        <begin position="374"/>
        <end position="394"/>
    </location>
</feature>
<keyword evidence="15" id="KW-1185">Reference proteome</keyword>
<dbReference type="GO" id="GO:0031201">
    <property type="term" value="C:SNARE complex"/>
    <property type="evidence" value="ECO:0007669"/>
    <property type="project" value="TreeGrafter"/>
</dbReference>
<dbReference type="InterPro" id="IPR010989">
    <property type="entry name" value="SNARE"/>
</dbReference>
<dbReference type="GO" id="GO:0005484">
    <property type="term" value="F:SNAP receptor activity"/>
    <property type="evidence" value="ECO:0007669"/>
    <property type="project" value="InterPro"/>
</dbReference>
<evidence type="ECO:0000256" key="9">
    <source>
        <dbReference type="ARBA" id="ARBA00023136"/>
    </source>
</evidence>
<reference evidence="13" key="1">
    <citation type="submission" date="2009-11" db="EMBL/GenBank/DDBJ databases">
        <authorList>
            <consortium name="The Broad Institute Genome Sequencing Platform"/>
            <person name="Ward D."/>
            <person name="Feldgarden M."/>
            <person name="Earl A."/>
            <person name="Young S.K."/>
            <person name="Zeng Q."/>
            <person name="Koehrsen M."/>
            <person name="Alvarado L."/>
            <person name="Berlin A."/>
            <person name="Bochicchio J."/>
            <person name="Borenstein D."/>
            <person name="Chapman S.B."/>
            <person name="Chen Z."/>
            <person name="Engels R."/>
            <person name="Freedman E."/>
            <person name="Gellesch M."/>
            <person name="Goldberg J."/>
            <person name="Griggs A."/>
            <person name="Gujja S."/>
            <person name="Heilman E."/>
            <person name="Heiman D."/>
            <person name="Hepburn T."/>
            <person name="Howarth C."/>
            <person name="Jen D."/>
            <person name="Larson L."/>
            <person name="Lewis B."/>
            <person name="Mehta T."/>
            <person name="Park D."/>
            <person name="Pearson M."/>
            <person name="Roberts A."/>
            <person name="Saif S."/>
            <person name="Shea T."/>
            <person name="Shenoy N."/>
            <person name="Sisk P."/>
            <person name="Stolte C."/>
            <person name="Sykes S."/>
            <person name="Thomson T."/>
            <person name="Walk T."/>
            <person name="White J."/>
            <person name="Yandava C."/>
            <person name="Izard J."/>
            <person name="Baranova O.V."/>
            <person name="Blanton J.M."/>
            <person name="Tanner A.C."/>
            <person name="Dewhirst F.E."/>
            <person name="Haas B."/>
            <person name="Nusbaum C."/>
            <person name="Birren B."/>
        </authorList>
    </citation>
    <scope>NUCLEOTIDE SEQUENCE [LARGE SCALE GENOMIC DNA]</scope>
    <source>
        <strain evidence="13">1-1 BBBD Race 1</strain>
    </source>
</reference>
<dbReference type="OrthoDB" id="10251371at2759"/>
<keyword evidence="7" id="KW-0333">Golgi apparatus</keyword>
<comment type="subcellular location">
    <subcellularLocation>
        <location evidence="1">Golgi apparatus membrane</location>
        <topology evidence="1">Single-pass type IV membrane protein</topology>
    </subcellularLocation>
</comment>
<name>A0A180G4C9_PUCT1</name>
<dbReference type="PROSITE" id="PS50192">
    <property type="entry name" value="T_SNARE"/>
    <property type="match status" value="1"/>
</dbReference>
<keyword evidence="8" id="KW-0175">Coiled coil</keyword>
<feature type="region of interest" description="Disordered" evidence="10">
    <location>
        <begin position="230"/>
        <end position="259"/>
    </location>
</feature>
<dbReference type="Proteomes" id="UP000005240">
    <property type="component" value="Unassembled WGS sequence"/>
</dbReference>
<accession>A0A180G4C9</accession>
<proteinExistence type="inferred from homology"/>
<evidence type="ECO:0000256" key="2">
    <source>
        <dbReference type="ARBA" id="ARBA00009063"/>
    </source>
</evidence>
<keyword evidence="5" id="KW-0653">Protein transport</keyword>
<feature type="compositionally biased region" description="Polar residues" evidence="10">
    <location>
        <begin position="230"/>
        <end position="242"/>
    </location>
</feature>
<dbReference type="PANTHER" id="PTHR19957">
    <property type="entry name" value="SYNTAXIN"/>
    <property type="match status" value="1"/>
</dbReference>
<dbReference type="PROSITE" id="PS00914">
    <property type="entry name" value="SYNTAXIN"/>
    <property type="match status" value="1"/>
</dbReference>
<evidence type="ECO:0000256" key="11">
    <source>
        <dbReference type="SAM" id="Phobius"/>
    </source>
</evidence>
<feature type="transmembrane region" description="Helical" evidence="11">
    <location>
        <begin position="333"/>
        <end position="350"/>
    </location>
</feature>
<dbReference type="GO" id="GO:0000139">
    <property type="term" value="C:Golgi membrane"/>
    <property type="evidence" value="ECO:0007669"/>
    <property type="project" value="UniProtKB-SubCell"/>
</dbReference>
<evidence type="ECO:0000256" key="3">
    <source>
        <dbReference type="ARBA" id="ARBA00022448"/>
    </source>
</evidence>
<dbReference type="AlphaFoldDB" id="A0A180G4C9"/>
<dbReference type="GO" id="GO:0006886">
    <property type="term" value="P:intracellular protein transport"/>
    <property type="evidence" value="ECO:0007669"/>
    <property type="project" value="InterPro"/>
</dbReference>
<dbReference type="PANTHER" id="PTHR19957:SF83">
    <property type="entry name" value="SYNTAXIN-16"/>
    <property type="match status" value="1"/>
</dbReference>
<evidence type="ECO:0000313" key="14">
    <source>
        <dbReference type="EnsemblFungi" id="PTTG_01402-t43_1-p1"/>
    </source>
</evidence>
<sequence>MATVNLAHSQVLTRSRTLLFLSFRDTRSSSVYPPRLSRSKGKQRQTDDVEQEALLHNEDDTTAIDIEDSSALPPRWVDFVEEVEELVDQIRPKMVQLDKLTAKHVLPGFTDRSFEERQIEELTTEITQGFRKCQLLIRKIADCGQDIEAYIINRSRTQKSQTGQSKYTTRDVTVVKNAQIAAATKVQTLSSLFQKRQRVYLQQLKGYEKPAQHENNGLFAIEDDTEQSSSLQNGFIQGNDSGQQQQQLHSRQSVHHGVNQDVEQRAKEIDGIAKSISDLADMFKDLGNLVLDQGTLLDRIDYNVEQMSTDIRGAAQELKTATEYQKRSGKCRIIFLLVLLVFAAVLVLVYKPRHSTPKQVDSVSGSVALDSSSQANTNSPTTSLRSRSDAPTTSTDRERRNCGRWKPC</sequence>
<evidence type="ECO:0000313" key="13">
    <source>
        <dbReference type="EMBL" id="OAV86703.1"/>
    </source>
</evidence>
<keyword evidence="9 11" id="KW-0472">Membrane</keyword>
<evidence type="ECO:0000256" key="6">
    <source>
        <dbReference type="ARBA" id="ARBA00022989"/>
    </source>
</evidence>
<reference evidence="14 15" key="3">
    <citation type="journal article" date="2017" name="G3 (Bethesda)">
        <title>Comparative analysis highlights variable genome content of wheat rusts and divergence of the mating loci.</title>
        <authorList>
            <person name="Cuomo C.A."/>
            <person name="Bakkeren G."/>
            <person name="Khalil H.B."/>
            <person name="Panwar V."/>
            <person name="Joly D."/>
            <person name="Linning R."/>
            <person name="Sakthikumar S."/>
            <person name="Song X."/>
            <person name="Adiconis X."/>
            <person name="Fan L."/>
            <person name="Goldberg J.M."/>
            <person name="Levin J.Z."/>
            <person name="Young S."/>
            <person name="Zeng Q."/>
            <person name="Anikster Y."/>
            <person name="Bruce M."/>
            <person name="Wang M."/>
            <person name="Yin C."/>
            <person name="McCallum B."/>
            <person name="Szabo L.J."/>
            <person name="Hulbert S."/>
            <person name="Chen X."/>
            <person name="Fellers J.P."/>
        </authorList>
    </citation>
    <scope>NUCLEOTIDE SEQUENCE</scope>
    <source>
        <strain evidence="15">Isolate 1-1 / race 1 (BBBD)</strain>
        <strain evidence="14">isolate 1-1 / race 1 (BBBD)</strain>
    </source>
</reference>
<dbReference type="InterPro" id="IPR006012">
    <property type="entry name" value="Syntaxin/epimorphin_CS"/>
</dbReference>
<dbReference type="CDD" id="cd15845">
    <property type="entry name" value="SNARE_syntaxin16"/>
    <property type="match status" value="1"/>
</dbReference>
<dbReference type="GO" id="GO:0048278">
    <property type="term" value="P:vesicle docking"/>
    <property type="evidence" value="ECO:0007669"/>
    <property type="project" value="TreeGrafter"/>
</dbReference>
<feature type="region of interest" description="Disordered" evidence="10">
    <location>
        <begin position="356"/>
        <end position="408"/>
    </location>
</feature>
<keyword evidence="6 11" id="KW-1133">Transmembrane helix</keyword>
<organism evidence="13">
    <name type="scientific">Puccinia triticina (isolate 1-1 / race 1 (BBBD))</name>
    <name type="common">Brown leaf rust fungus</name>
    <dbReference type="NCBI Taxonomy" id="630390"/>
    <lineage>
        <taxon>Eukaryota</taxon>
        <taxon>Fungi</taxon>
        <taxon>Dikarya</taxon>
        <taxon>Basidiomycota</taxon>
        <taxon>Pucciniomycotina</taxon>
        <taxon>Pucciniomycetes</taxon>
        <taxon>Pucciniales</taxon>
        <taxon>Pucciniaceae</taxon>
        <taxon>Puccinia</taxon>
    </lineage>
</organism>